<keyword evidence="2" id="KW-0805">Transcription regulation</keyword>
<dbReference type="InterPro" id="IPR011006">
    <property type="entry name" value="CheY-like_superfamily"/>
</dbReference>
<evidence type="ECO:0000256" key="3">
    <source>
        <dbReference type="ARBA" id="ARBA00023125"/>
    </source>
</evidence>
<dbReference type="InterPro" id="IPR016032">
    <property type="entry name" value="Sig_transdc_resp-reg_C-effctor"/>
</dbReference>
<dbReference type="PRINTS" id="PR00038">
    <property type="entry name" value="HTHLUXR"/>
</dbReference>
<feature type="domain" description="Response regulatory" evidence="7">
    <location>
        <begin position="3"/>
        <end position="119"/>
    </location>
</feature>
<dbReference type="AlphaFoldDB" id="A0A1M5PLK8"/>
<keyword evidence="1 5" id="KW-0597">Phosphoprotein</keyword>
<evidence type="ECO:0000256" key="1">
    <source>
        <dbReference type="ARBA" id="ARBA00022553"/>
    </source>
</evidence>
<evidence type="ECO:0000256" key="4">
    <source>
        <dbReference type="ARBA" id="ARBA00023163"/>
    </source>
</evidence>
<dbReference type="Pfam" id="PF00196">
    <property type="entry name" value="GerE"/>
    <property type="match status" value="1"/>
</dbReference>
<evidence type="ECO:0000313" key="8">
    <source>
        <dbReference type="EMBL" id="SHH02133.1"/>
    </source>
</evidence>
<evidence type="ECO:0000259" key="7">
    <source>
        <dbReference type="PROSITE" id="PS50110"/>
    </source>
</evidence>
<dbReference type="InterPro" id="IPR001789">
    <property type="entry name" value="Sig_transdc_resp-reg_receiver"/>
</dbReference>
<dbReference type="EMBL" id="LT670818">
    <property type="protein sequence ID" value="SHH02133.1"/>
    <property type="molecule type" value="Genomic_DNA"/>
</dbReference>
<evidence type="ECO:0000256" key="2">
    <source>
        <dbReference type="ARBA" id="ARBA00023015"/>
    </source>
</evidence>
<sequence length="209" mass="22988">MKRILVADDHETVRSGLRALLEGRPGWEVVAEAHDGNQALAAAIEMRPDVAIVDYSMPFMTGVEVTRRIRERQLATEVLIFTMHDSHELALQAVQAGAYAFLLKSDANKLLLAAVESLMQHKPFYTSALSSELKGIAGGNGGRHQLLSPREETIVRLIAEGYSNKEVSALLSLSIKTTETHRATAMRKLNVRSTAGLVRYAVRNKLLEA</sequence>
<dbReference type="PROSITE" id="PS50110">
    <property type="entry name" value="RESPONSE_REGULATORY"/>
    <property type="match status" value="1"/>
</dbReference>
<dbReference type="PANTHER" id="PTHR43214">
    <property type="entry name" value="TWO-COMPONENT RESPONSE REGULATOR"/>
    <property type="match status" value="1"/>
</dbReference>
<evidence type="ECO:0000259" key="6">
    <source>
        <dbReference type="PROSITE" id="PS50043"/>
    </source>
</evidence>
<evidence type="ECO:0000313" key="9">
    <source>
        <dbReference type="Proteomes" id="UP000190675"/>
    </source>
</evidence>
<keyword evidence="4" id="KW-0804">Transcription</keyword>
<dbReference type="PROSITE" id="PS50043">
    <property type="entry name" value="HTH_LUXR_2"/>
    <property type="match status" value="1"/>
</dbReference>
<dbReference type="CDD" id="cd06170">
    <property type="entry name" value="LuxR_C_like"/>
    <property type="match status" value="1"/>
</dbReference>
<dbReference type="InterPro" id="IPR058245">
    <property type="entry name" value="NreC/VraR/RcsB-like_REC"/>
</dbReference>
<dbReference type="Pfam" id="PF00072">
    <property type="entry name" value="Response_reg"/>
    <property type="match status" value="1"/>
</dbReference>
<evidence type="ECO:0000256" key="5">
    <source>
        <dbReference type="PROSITE-ProRule" id="PRU00169"/>
    </source>
</evidence>
<accession>A0A1M5PLK8</accession>
<keyword evidence="3" id="KW-0238">DNA-binding</keyword>
<dbReference type="SUPFAM" id="SSF46894">
    <property type="entry name" value="C-terminal effector domain of the bipartite response regulators"/>
    <property type="match status" value="1"/>
</dbReference>
<reference evidence="8 9" key="1">
    <citation type="submission" date="2016-11" db="EMBL/GenBank/DDBJ databases">
        <authorList>
            <person name="Jaros S."/>
            <person name="Januszkiewicz K."/>
            <person name="Wedrychowicz H."/>
        </authorList>
    </citation>
    <scope>NUCLEOTIDE SEQUENCE [LARGE SCALE GENOMIC DNA]</scope>
    <source>
        <strain evidence="8 9">GAS242</strain>
    </source>
</reference>
<dbReference type="RefSeq" id="WP_079568481.1">
    <property type="nucleotide sequence ID" value="NZ_LT670818.1"/>
</dbReference>
<protein>
    <submittedName>
        <fullName evidence="8">Two component transcriptional regulator, LuxR family</fullName>
    </submittedName>
</protein>
<dbReference type="SMART" id="SM00421">
    <property type="entry name" value="HTH_LUXR"/>
    <property type="match status" value="1"/>
</dbReference>
<dbReference type="InterPro" id="IPR039420">
    <property type="entry name" value="WalR-like"/>
</dbReference>
<dbReference type="Gene3D" id="3.40.50.2300">
    <property type="match status" value="1"/>
</dbReference>
<dbReference type="CDD" id="cd17535">
    <property type="entry name" value="REC_NarL-like"/>
    <property type="match status" value="1"/>
</dbReference>
<feature type="domain" description="HTH luxR-type" evidence="6">
    <location>
        <begin position="140"/>
        <end position="205"/>
    </location>
</feature>
<dbReference type="GO" id="GO:0003677">
    <property type="term" value="F:DNA binding"/>
    <property type="evidence" value="ECO:0007669"/>
    <property type="project" value="UniProtKB-KW"/>
</dbReference>
<feature type="modified residue" description="4-aspartylphosphate" evidence="5">
    <location>
        <position position="54"/>
    </location>
</feature>
<name>A0A1M5PLK8_9BRAD</name>
<gene>
    <name evidence="8" type="ORF">SAMN05444169_5301</name>
</gene>
<dbReference type="PANTHER" id="PTHR43214:SF41">
    <property type="entry name" value="NITRATE_NITRITE RESPONSE REGULATOR PROTEIN NARP"/>
    <property type="match status" value="1"/>
</dbReference>
<dbReference type="SMART" id="SM00448">
    <property type="entry name" value="REC"/>
    <property type="match status" value="1"/>
</dbReference>
<organism evidence="8 9">
    <name type="scientific">Bradyrhizobium erythrophlei</name>
    <dbReference type="NCBI Taxonomy" id="1437360"/>
    <lineage>
        <taxon>Bacteria</taxon>
        <taxon>Pseudomonadati</taxon>
        <taxon>Pseudomonadota</taxon>
        <taxon>Alphaproteobacteria</taxon>
        <taxon>Hyphomicrobiales</taxon>
        <taxon>Nitrobacteraceae</taxon>
        <taxon>Bradyrhizobium</taxon>
    </lineage>
</organism>
<dbReference type="GO" id="GO:0006355">
    <property type="term" value="P:regulation of DNA-templated transcription"/>
    <property type="evidence" value="ECO:0007669"/>
    <property type="project" value="InterPro"/>
</dbReference>
<dbReference type="InterPro" id="IPR000792">
    <property type="entry name" value="Tscrpt_reg_LuxR_C"/>
</dbReference>
<dbReference type="Proteomes" id="UP000190675">
    <property type="component" value="Chromosome I"/>
</dbReference>
<proteinExistence type="predicted"/>
<dbReference type="OrthoDB" id="9814495at2"/>
<dbReference type="SUPFAM" id="SSF52172">
    <property type="entry name" value="CheY-like"/>
    <property type="match status" value="1"/>
</dbReference>
<dbReference type="GO" id="GO:0000160">
    <property type="term" value="P:phosphorelay signal transduction system"/>
    <property type="evidence" value="ECO:0007669"/>
    <property type="project" value="InterPro"/>
</dbReference>